<dbReference type="RefSeq" id="YP_009093531.1">
    <property type="nucleotide sequence ID" value="NC_025314.1"/>
</dbReference>
<evidence type="ECO:0000256" key="6">
    <source>
        <dbReference type="ARBA" id="ARBA00022840"/>
    </source>
</evidence>
<evidence type="ECO:0000256" key="9">
    <source>
        <dbReference type="RuleBase" id="RU004432"/>
    </source>
</evidence>
<sequence length="912" mass="102043">MFEKFTEGSIKVIMLAQEEARRMGHNFVGTEQLLMGIIGQRHGIGGRALSQLNLTLKKTRKEIEKYIGRGTGFVASEIPFTPRAKRVLEMSIHEAQDLGVNYVGTEHVLLSLLNEPDGIAMRILDKMGVNIPKLRQLVLTYIQEQQEDILSPPGAEFDKWGTQGRVSETPHLDMYCENVTKLAQENKLDPVIGRDSEIQQLVKTLGRRRKNNPVILGEAGVGKTACVEGLALLMEDRYDCPEFLKNNIVLALDLGSVLAGTKYRGEFEDRMKSIIQEVIAQGKIILAIDEIHTLVGAGAAEGAVDAANLLKPALARGTLRVLGATTADEYMQHIEKDPALERRFHPVRVDEPSVKTTYTILQGLKPVMEAHHMVTFSEQSLKAAVELSDRYVMDRNLPDKAIDVIDEAGSRARLSGKMMPAALKKLQEEVQNTINDKLAAVENGDFDLAKELMDHELEVSAHLKIVKYMLGGELMPGLSVGESDIQGVISEWTKIPLNKIGLSEQEKLQNMEKILHSKLIGQDQAVVAASKAIRRGRVGVADPKRPIASFIFAGPTGVGKTELTKALAEFVFNSETNMIRFDMSEFMEKHTVSKLIGSPPGYVGYKEGGQLTEAVRRKPYSIVLFDEVEKAHPDVFNLFLQILDDGQLTDSSHRLVSFKNTIITMTTNIGAQALERESSWIKDFYNNKEAKKNTQKVDIDMKSDGTISIRAPKKPEIKEEDIKNYENTVSLVHGELKKFFRPELLNRVDEIIVFSHLSKYEIWQIADLMLKSVAKRLATQSIELVVDTNIRYLLTEKGYDPYYGARPLRRVVTKLIEDTLAEYCVRNPFKAGDRITMKLKEKPILSGVGVSSSVFFSDVFTEEIVIEIEPDVAIIDGTHATSGEKVDPDRLNHDPRYMQQLIDQGKELQKKR</sequence>
<dbReference type="AlphaFoldDB" id="A0A089X9B4"/>
<dbReference type="InterPro" id="IPR036628">
    <property type="entry name" value="Clp_N_dom_sf"/>
</dbReference>
<keyword evidence="5 9" id="KW-0547">Nucleotide-binding</keyword>
<dbReference type="SMART" id="SM01086">
    <property type="entry name" value="ClpB_D2-small"/>
    <property type="match status" value="1"/>
</dbReference>
<dbReference type="GO" id="GO:0016887">
    <property type="term" value="F:ATP hydrolysis activity"/>
    <property type="evidence" value="ECO:0007669"/>
    <property type="project" value="InterPro"/>
</dbReference>
<dbReference type="Pfam" id="PF00004">
    <property type="entry name" value="AAA"/>
    <property type="match status" value="1"/>
</dbReference>
<dbReference type="InterPro" id="IPR027417">
    <property type="entry name" value="P-loop_NTPase"/>
</dbReference>
<dbReference type="Gene3D" id="1.10.1780.10">
    <property type="entry name" value="Clp, N-terminal domain"/>
    <property type="match status" value="1"/>
</dbReference>
<dbReference type="InterPro" id="IPR041546">
    <property type="entry name" value="ClpA/ClpB_AAA_lid"/>
</dbReference>
<proteinExistence type="inferred from homology"/>
<dbReference type="InterPro" id="IPR019489">
    <property type="entry name" value="Clp_ATPase_C"/>
</dbReference>
<dbReference type="Gene3D" id="1.10.8.60">
    <property type="match status" value="2"/>
</dbReference>
<dbReference type="InterPro" id="IPR004176">
    <property type="entry name" value="Clp_R_N"/>
</dbReference>
<keyword evidence="4 8" id="KW-0677">Repeat</keyword>
<dbReference type="GO" id="GO:0034605">
    <property type="term" value="P:cellular response to heat"/>
    <property type="evidence" value="ECO:0007669"/>
    <property type="project" value="TreeGrafter"/>
</dbReference>
<name>A0A089X9B4_THAWE</name>
<dbReference type="Gene3D" id="3.40.50.300">
    <property type="entry name" value="P-loop containing nucleotide triphosphate hydrolases"/>
    <property type="match status" value="2"/>
</dbReference>
<dbReference type="InterPro" id="IPR001270">
    <property type="entry name" value="ClpA/B"/>
</dbReference>
<dbReference type="PANTHER" id="PTHR11638">
    <property type="entry name" value="ATP-DEPENDENT CLP PROTEASE"/>
    <property type="match status" value="1"/>
</dbReference>
<dbReference type="InterPro" id="IPR028299">
    <property type="entry name" value="ClpA/B_CS2"/>
</dbReference>
<dbReference type="SUPFAM" id="SSF52540">
    <property type="entry name" value="P-loop containing nucleoside triphosphate hydrolases"/>
    <property type="match status" value="2"/>
</dbReference>
<reference evidence="11" key="1">
    <citation type="journal article" date="2014" name="PLoS ONE">
        <title>Conserved gene order and expanded inverted repeats characterize plastid genomes of Thalassiosirales.</title>
        <authorList>
            <person name="Sabir J.S."/>
            <person name="Yu M."/>
            <person name="Ashworth M.P."/>
            <person name="Baeshen N.A."/>
            <person name="Baeshen M.N."/>
            <person name="Bahieldin A."/>
            <person name="Theriot E.C."/>
            <person name="Jansen R.K."/>
        </authorList>
    </citation>
    <scope>NUCLEOTIDE SEQUENCE</scope>
</reference>
<dbReference type="GO" id="GO:0009507">
    <property type="term" value="C:chloroplast"/>
    <property type="evidence" value="ECO:0007669"/>
    <property type="project" value="UniProtKB-SubCell"/>
</dbReference>
<dbReference type="Pfam" id="PF02861">
    <property type="entry name" value="Clp_N"/>
    <property type="match status" value="1"/>
</dbReference>
<dbReference type="GeneID" id="20834321"/>
<dbReference type="CDD" id="cd00009">
    <property type="entry name" value="AAA"/>
    <property type="match status" value="1"/>
</dbReference>
<keyword evidence="2 11" id="KW-0150">Chloroplast</keyword>
<dbReference type="InterPro" id="IPR050130">
    <property type="entry name" value="ClpA_ClpB"/>
</dbReference>
<evidence type="ECO:0000313" key="11">
    <source>
        <dbReference type="EMBL" id="AIR76204.1"/>
    </source>
</evidence>
<dbReference type="PRINTS" id="PR00300">
    <property type="entry name" value="CLPPROTEASEA"/>
</dbReference>
<reference evidence="11" key="2">
    <citation type="submission" date="2014-06" db="EMBL/GenBank/DDBJ databases">
        <authorList>
            <person name="Sabir J.S.M."/>
            <person name="Yu M."/>
            <person name="Ashworth M.P."/>
            <person name="Baeshen N.A."/>
            <person name="Baeshen M.N."/>
            <person name="Bahieldin A."/>
            <person name="Theriot E.C."/>
            <person name="Jansen R.K."/>
        </authorList>
    </citation>
    <scope>NUCLEOTIDE SEQUENCE</scope>
</reference>
<dbReference type="GO" id="GO:0006508">
    <property type="term" value="P:proteolysis"/>
    <property type="evidence" value="ECO:0007669"/>
    <property type="project" value="UniProtKB-KW"/>
</dbReference>
<dbReference type="SMART" id="SM00382">
    <property type="entry name" value="AAA"/>
    <property type="match status" value="2"/>
</dbReference>
<dbReference type="SUPFAM" id="SSF81923">
    <property type="entry name" value="Double Clp-N motif"/>
    <property type="match status" value="1"/>
</dbReference>
<keyword evidence="3 11" id="KW-0934">Plastid</keyword>
<dbReference type="InterPro" id="IPR003959">
    <property type="entry name" value="ATPase_AAA_core"/>
</dbReference>
<dbReference type="PROSITE" id="PS00871">
    <property type="entry name" value="CLPAB_2"/>
    <property type="match status" value="1"/>
</dbReference>
<dbReference type="GO" id="GO:0008233">
    <property type="term" value="F:peptidase activity"/>
    <property type="evidence" value="ECO:0007669"/>
    <property type="project" value="UniProtKB-KW"/>
</dbReference>
<evidence type="ECO:0000256" key="5">
    <source>
        <dbReference type="ARBA" id="ARBA00022741"/>
    </source>
</evidence>
<geneLocation type="chloroplast" evidence="11"/>
<dbReference type="PANTHER" id="PTHR11638:SF155">
    <property type="entry name" value="CHAPERONE PROTEIN CLPC1, CHLOROPLASTIC-LIKE"/>
    <property type="match status" value="1"/>
</dbReference>
<keyword evidence="11" id="KW-0378">Hydrolase</keyword>
<protein>
    <submittedName>
        <fullName evidence="11">Clp protease ATP binding subunit</fullName>
    </submittedName>
</protein>
<dbReference type="Pfam" id="PF17871">
    <property type="entry name" value="AAA_lid_9"/>
    <property type="match status" value="1"/>
</dbReference>
<gene>
    <name evidence="11" type="primary">clpC</name>
</gene>
<feature type="domain" description="Clp R" evidence="10">
    <location>
        <begin position="2"/>
        <end position="147"/>
    </location>
</feature>
<keyword evidence="6 9" id="KW-0067">ATP-binding</keyword>
<dbReference type="GO" id="GO:0005524">
    <property type="term" value="F:ATP binding"/>
    <property type="evidence" value="ECO:0007669"/>
    <property type="project" value="UniProtKB-KW"/>
</dbReference>
<organism evidence="11">
    <name type="scientific">Thalassiosira weissflogii</name>
    <name type="common">Marine diatom</name>
    <dbReference type="NCBI Taxonomy" id="1577725"/>
    <lineage>
        <taxon>Eukaryota</taxon>
        <taxon>Sar</taxon>
        <taxon>Stramenopiles</taxon>
        <taxon>Ochrophyta</taxon>
        <taxon>Bacillariophyta</taxon>
        <taxon>Coscinodiscophyceae</taxon>
        <taxon>Thalassiosirophycidae</taxon>
        <taxon>Thalassiosirales</taxon>
        <taxon>Thalassiosiraceae</taxon>
        <taxon>Conticribra</taxon>
    </lineage>
</organism>
<keyword evidence="11" id="KW-0645">Protease</keyword>
<dbReference type="PROSITE" id="PS00870">
    <property type="entry name" value="CLPAB_1"/>
    <property type="match status" value="1"/>
</dbReference>
<dbReference type="Pfam" id="PF10431">
    <property type="entry name" value="ClpB_D2-small"/>
    <property type="match status" value="1"/>
</dbReference>
<evidence type="ECO:0000256" key="7">
    <source>
        <dbReference type="ARBA" id="ARBA00023186"/>
    </source>
</evidence>
<dbReference type="InterPro" id="IPR003593">
    <property type="entry name" value="AAA+_ATPase"/>
</dbReference>
<evidence type="ECO:0000256" key="4">
    <source>
        <dbReference type="ARBA" id="ARBA00022737"/>
    </source>
</evidence>
<comment type="subcellular location">
    <subcellularLocation>
        <location evidence="1">Plastid</location>
        <location evidence="1">Chloroplast</location>
    </subcellularLocation>
</comment>
<accession>A0A089X9B4</accession>
<dbReference type="CDD" id="cd19499">
    <property type="entry name" value="RecA-like_ClpB_Hsp104-like"/>
    <property type="match status" value="1"/>
</dbReference>
<evidence type="ECO:0000256" key="1">
    <source>
        <dbReference type="ARBA" id="ARBA00004229"/>
    </source>
</evidence>
<dbReference type="Pfam" id="PF07724">
    <property type="entry name" value="AAA_2"/>
    <property type="match status" value="1"/>
</dbReference>
<dbReference type="InterPro" id="IPR018368">
    <property type="entry name" value="ClpA/B_CS1"/>
</dbReference>
<dbReference type="Gene3D" id="4.10.860.10">
    <property type="entry name" value="UVR domain"/>
    <property type="match status" value="1"/>
</dbReference>
<evidence type="ECO:0000256" key="3">
    <source>
        <dbReference type="ARBA" id="ARBA00022640"/>
    </source>
</evidence>
<evidence type="ECO:0000256" key="8">
    <source>
        <dbReference type="PROSITE-ProRule" id="PRU01251"/>
    </source>
</evidence>
<comment type="similarity">
    <text evidence="9">Belongs to the ClpA/ClpB family.</text>
</comment>
<dbReference type="EMBL" id="KJ958485">
    <property type="protein sequence ID" value="AIR76204.1"/>
    <property type="molecule type" value="Genomic_DNA"/>
</dbReference>
<evidence type="ECO:0000259" key="10">
    <source>
        <dbReference type="PROSITE" id="PS51903"/>
    </source>
</evidence>
<keyword evidence="7 9" id="KW-0143">Chaperone</keyword>
<evidence type="ECO:0000256" key="2">
    <source>
        <dbReference type="ARBA" id="ARBA00022528"/>
    </source>
</evidence>
<dbReference type="PROSITE" id="PS51903">
    <property type="entry name" value="CLP_R"/>
    <property type="match status" value="1"/>
</dbReference>